<proteinExistence type="predicted"/>
<dbReference type="AlphaFoldDB" id="A0A1I5AJ56"/>
<name>A0A1I5AJ56_9MICO</name>
<sequence>MSPFIISSQGRPGIGHRDEELAETIAHAHQLARQAALLMLERIDGQLVLTDSIAWSKLQDSSELARGTTLALVATQSLLAPTNGASQDVRRIGFAHRAIQEFYLAWAMTVELDVTDGAPCLVASWLEQMRGDERFS</sequence>
<dbReference type="Proteomes" id="UP000198867">
    <property type="component" value="Unassembled WGS sequence"/>
</dbReference>
<reference evidence="2" key="1">
    <citation type="submission" date="2016-10" db="EMBL/GenBank/DDBJ databases">
        <authorList>
            <person name="Varghese N."/>
            <person name="Submissions S."/>
        </authorList>
    </citation>
    <scope>NUCLEOTIDE SEQUENCE [LARGE SCALE GENOMIC DNA]</scope>
    <source>
        <strain evidence="2">CGMCC 1.11101</strain>
    </source>
</reference>
<organism evidence="1 2">
    <name type="scientific">Mycetocola miduiensis</name>
    <dbReference type="NCBI Taxonomy" id="995034"/>
    <lineage>
        <taxon>Bacteria</taxon>
        <taxon>Bacillati</taxon>
        <taxon>Actinomycetota</taxon>
        <taxon>Actinomycetes</taxon>
        <taxon>Micrococcales</taxon>
        <taxon>Microbacteriaceae</taxon>
        <taxon>Mycetocola</taxon>
    </lineage>
</organism>
<keyword evidence="2" id="KW-1185">Reference proteome</keyword>
<dbReference type="EMBL" id="FOVM01000003">
    <property type="protein sequence ID" value="SFN62422.1"/>
    <property type="molecule type" value="Genomic_DNA"/>
</dbReference>
<protein>
    <submittedName>
        <fullName evidence="1">Uncharacterized protein</fullName>
    </submittedName>
</protein>
<accession>A0A1I5AJ56</accession>
<evidence type="ECO:0000313" key="1">
    <source>
        <dbReference type="EMBL" id="SFN62422.1"/>
    </source>
</evidence>
<gene>
    <name evidence="1" type="ORF">SAMN05216219_1498</name>
</gene>
<evidence type="ECO:0000313" key="2">
    <source>
        <dbReference type="Proteomes" id="UP000198867"/>
    </source>
</evidence>